<dbReference type="RefSeq" id="WP_258862449.1">
    <property type="nucleotide sequence ID" value="NZ_UGYW01000002.1"/>
</dbReference>
<dbReference type="EMBL" id="UGYW01000002">
    <property type="protein sequence ID" value="SUJ27287.1"/>
    <property type="molecule type" value="Genomic_DNA"/>
</dbReference>
<dbReference type="SUPFAM" id="SSF51206">
    <property type="entry name" value="cAMP-binding domain-like"/>
    <property type="match status" value="1"/>
</dbReference>
<accession>A0A380CTB0</accession>
<sequence>MAVIFAAYSDEYNSQNLCMHLSMEHPTAEKIKEIFDPFYKADIHIWTEFAKCVQLRTFDKNEIIKDYHKTEKYINILISGSAAHFVLSGEKEVCINLYYEKQIFSDYLSFLTQSSTVIKTQAMEASIIWSINFADLHALYLRSSTGIFIGKAISDAMFIRKQSEQINLLTLSPTERYLKLVKERPEVFQRTSLKIICSYLGITAESLSRIRKKIA</sequence>
<evidence type="ECO:0008006" key="3">
    <source>
        <dbReference type="Google" id="ProtNLM"/>
    </source>
</evidence>
<gene>
    <name evidence="1" type="ORF">NCTC11388_04139</name>
</gene>
<name>A0A380CTB0_SPHSI</name>
<dbReference type="InterPro" id="IPR018490">
    <property type="entry name" value="cNMP-bd_dom_sf"/>
</dbReference>
<dbReference type="AlphaFoldDB" id="A0A380CTB0"/>
<organism evidence="1 2">
    <name type="scientific">Sphingobacterium spiritivorum</name>
    <name type="common">Flavobacterium spiritivorum</name>
    <dbReference type="NCBI Taxonomy" id="258"/>
    <lineage>
        <taxon>Bacteria</taxon>
        <taxon>Pseudomonadati</taxon>
        <taxon>Bacteroidota</taxon>
        <taxon>Sphingobacteriia</taxon>
        <taxon>Sphingobacteriales</taxon>
        <taxon>Sphingobacteriaceae</taxon>
        <taxon>Sphingobacterium</taxon>
    </lineage>
</organism>
<protein>
    <recommendedName>
        <fullName evidence="3">Cyclic nucleotide-binding domain</fullName>
    </recommendedName>
</protein>
<dbReference type="InterPro" id="IPR014710">
    <property type="entry name" value="RmlC-like_jellyroll"/>
</dbReference>
<proteinExistence type="predicted"/>
<evidence type="ECO:0000313" key="2">
    <source>
        <dbReference type="Proteomes" id="UP000254893"/>
    </source>
</evidence>
<dbReference type="Proteomes" id="UP000254893">
    <property type="component" value="Unassembled WGS sequence"/>
</dbReference>
<reference evidence="1 2" key="1">
    <citation type="submission" date="2018-06" db="EMBL/GenBank/DDBJ databases">
        <authorList>
            <consortium name="Pathogen Informatics"/>
            <person name="Doyle S."/>
        </authorList>
    </citation>
    <scope>NUCLEOTIDE SEQUENCE [LARGE SCALE GENOMIC DNA]</scope>
    <source>
        <strain evidence="1 2">NCTC11388</strain>
    </source>
</reference>
<dbReference type="Gene3D" id="2.60.120.10">
    <property type="entry name" value="Jelly Rolls"/>
    <property type="match status" value="1"/>
</dbReference>
<evidence type="ECO:0000313" key="1">
    <source>
        <dbReference type="EMBL" id="SUJ27287.1"/>
    </source>
</evidence>